<evidence type="ECO:0000256" key="1">
    <source>
        <dbReference type="SAM" id="Phobius"/>
    </source>
</evidence>
<protein>
    <recommendedName>
        <fullName evidence="2">TadE-like domain-containing protein</fullName>
    </recommendedName>
</protein>
<dbReference type="EMBL" id="CP035492">
    <property type="protein sequence ID" value="QAY66745.1"/>
    <property type="molecule type" value="Genomic_DNA"/>
</dbReference>
<dbReference type="Pfam" id="PF07811">
    <property type="entry name" value="TadE"/>
    <property type="match status" value="1"/>
</dbReference>
<accession>A0A4P6EVZ6</accession>
<organism evidence="3 4">
    <name type="scientific">Paenibacillus protaetiae</name>
    <dbReference type="NCBI Taxonomy" id="2509456"/>
    <lineage>
        <taxon>Bacteria</taxon>
        <taxon>Bacillati</taxon>
        <taxon>Bacillota</taxon>
        <taxon>Bacilli</taxon>
        <taxon>Bacillales</taxon>
        <taxon>Paenibacillaceae</taxon>
        <taxon>Paenibacillus</taxon>
    </lineage>
</organism>
<evidence type="ECO:0000313" key="4">
    <source>
        <dbReference type="Proteomes" id="UP000293568"/>
    </source>
</evidence>
<keyword evidence="1" id="KW-1133">Transmembrane helix</keyword>
<reference evidence="3 4" key="1">
    <citation type="submission" date="2019-01" db="EMBL/GenBank/DDBJ databases">
        <title>Genome sequencing of strain FW100M-2.</title>
        <authorList>
            <person name="Heo J."/>
            <person name="Kim S.-J."/>
            <person name="Kim J.-S."/>
            <person name="Hong S.-B."/>
            <person name="Kwon S.-W."/>
        </authorList>
    </citation>
    <scope>NUCLEOTIDE SEQUENCE [LARGE SCALE GENOMIC DNA]</scope>
    <source>
        <strain evidence="3 4">FW100M-2</strain>
    </source>
</reference>
<evidence type="ECO:0000259" key="2">
    <source>
        <dbReference type="Pfam" id="PF07811"/>
    </source>
</evidence>
<keyword evidence="4" id="KW-1185">Reference proteome</keyword>
<dbReference type="InterPro" id="IPR012495">
    <property type="entry name" value="TadE-like_dom"/>
</dbReference>
<name>A0A4P6EVZ6_9BACL</name>
<dbReference type="AlphaFoldDB" id="A0A4P6EVZ6"/>
<evidence type="ECO:0000313" key="3">
    <source>
        <dbReference type="EMBL" id="QAY66745.1"/>
    </source>
</evidence>
<sequence length="340" mass="36507">MKQPKRLDGLMSNRQSAGSCSCRKLSHGGINRRPNERGSIVVEAALVMPLLLLVMVFFIVLIRVCAVQLGVQSAASQTARQIAAYIHPADLAFQQISGKLPSGIGSTALPDGKLSGWSSIAGQAAEWLPDPAGTIASAVVQGDWSPVEDLAATELGRTIVEPLLRKYANSTVLDPARMKLYRLTLPDLKNKQQPYVSITAEYVLPFRFPFMNTPLIFREQAAERVWVSDALPAKRVDPADGEAVPIRIISIQPSPVYPGQRATVVALTNPGASASLTVTYKSGNSIAKHLGQAAADHDGYVSWTWLVGGNTTAGVWEMTAESASGIEASMNFVVDKKKND</sequence>
<dbReference type="OrthoDB" id="4376109at2"/>
<keyword evidence="1" id="KW-0472">Membrane</keyword>
<gene>
    <name evidence="3" type="ORF">ET464_10325</name>
</gene>
<dbReference type="KEGG" id="pprt:ET464_10325"/>
<dbReference type="Proteomes" id="UP000293568">
    <property type="component" value="Chromosome"/>
</dbReference>
<keyword evidence="1" id="KW-0812">Transmembrane</keyword>
<feature type="transmembrane region" description="Helical" evidence="1">
    <location>
        <begin position="40"/>
        <end position="62"/>
    </location>
</feature>
<proteinExistence type="predicted"/>
<feature type="domain" description="TadE-like" evidence="2">
    <location>
        <begin position="38"/>
        <end position="80"/>
    </location>
</feature>